<dbReference type="EMBL" id="JBEHCU010008293">
    <property type="protein sequence ID" value="KAL1385367.1"/>
    <property type="molecule type" value="Genomic_DNA"/>
</dbReference>
<sequence>MFSKWLAIALVATLVPSWASAQFGFLEEFNNQLAEYSNETEPVLQHLREWNTALIREFNRELLLQFGRMIPTFRENDAAFLELVQNYEGISEECRDEVLMLRVLYLLFQTWDIQGCAYYAWYGVDQDSNGRFWPFHNPFARENSRAAYQVVQTLGRSNLLDHEADLHYELEQELEYYRNMRDGQTDVLWDEIAAHADTADVIYGELNRCRDAFLQELNDDFGHLSNVTHRRLVFQMMMHQFYMRIHNSGLLDEIGRRVPSIQSRDAAFLESIMAIGDIDEECRAEVLQIRDQYAMFQNLDIRNCAYFSWESLNGLANDRFWPYFEPFTRNATRAASQVLRTLEGRTDLLDAAGLRDELLEELEQYQKLGVEQLTVLEDEVRVLLDALGPIRNDLRQCFDLVDRTQTTDHERIMDFLRANCYDDKVAFFLVLFVPAVFGNFLEDFHGKFSNISQATEAELVYLRNYNGALIREFNRELLLQFGRMVPAMRAADVEFVQTMADYENVSEECLEYLLEVRDFLVRMQNDDIRSCADWSWRALKEDSLGRFFPYHNSFARDNLAAVSQVMETLGRNRLVQDPERVRVELEGELEYYENLNGGQVELLWKEIVAHADMADETYQYLDECREMTKLMQSFDHEYMMDLLVNDCYE</sequence>
<proteinExistence type="predicted"/>
<gene>
    <name evidence="2" type="ORF">pipiens_012940</name>
</gene>
<comment type="caution">
    <text evidence="2">The sequence shown here is derived from an EMBL/GenBank/DDBJ whole genome shotgun (WGS) entry which is preliminary data.</text>
</comment>
<organism evidence="2 3">
    <name type="scientific">Culex pipiens pipiens</name>
    <name type="common">Northern house mosquito</name>
    <dbReference type="NCBI Taxonomy" id="38569"/>
    <lineage>
        <taxon>Eukaryota</taxon>
        <taxon>Metazoa</taxon>
        <taxon>Ecdysozoa</taxon>
        <taxon>Arthropoda</taxon>
        <taxon>Hexapoda</taxon>
        <taxon>Insecta</taxon>
        <taxon>Pterygota</taxon>
        <taxon>Neoptera</taxon>
        <taxon>Endopterygota</taxon>
        <taxon>Diptera</taxon>
        <taxon>Nematocera</taxon>
        <taxon>Culicoidea</taxon>
        <taxon>Culicidae</taxon>
        <taxon>Culicinae</taxon>
        <taxon>Culicini</taxon>
        <taxon>Culex</taxon>
        <taxon>Culex</taxon>
    </lineage>
</organism>
<dbReference type="Proteomes" id="UP001562425">
    <property type="component" value="Unassembled WGS sequence"/>
</dbReference>
<name>A0ABD1D1J3_CULPP</name>
<dbReference type="AlphaFoldDB" id="A0ABD1D1J3"/>
<reference evidence="2 3" key="1">
    <citation type="submission" date="2024-05" db="EMBL/GenBank/DDBJ databases">
        <title>Culex pipiens pipiens assembly and annotation.</title>
        <authorList>
            <person name="Alout H."/>
            <person name="Durand T."/>
        </authorList>
    </citation>
    <scope>NUCLEOTIDE SEQUENCE [LARGE SCALE GENOMIC DNA]</scope>
    <source>
        <strain evidence="2">HA-2024</strain>
        <tissue evidence="2">Whole body</tissue>
    </source>
</reference>
<feature type="signal peptide" evidence="1">
    <location>
        <begin position="1"/>
        <end position="21"/>
    </location>
</feature>
<keyword evidence="3" id="KW-1185">Reference proteome</keyword>
<accession>A0ABD1D1J3</accession>
<keyword evidence="1" id="KW-0732">Signal</keyword>
<evidence type="ECO:0000313" key="2">
    <source>
        <dbReference type="EMBL" id="KAL1385367.1"/>
    </source>
</evidence>
<protein>
    <submittedName>
        <fullName evidence="2">Uncharacterized protein</fullName>
    </submittedName>
</protein>
<evidence type="ECO:0000256" key="1">
    <source>
        <dbReference type="SAM" id="SignalP"/>
    </source>
</evidence>
<evidence type="ECO:0000313" key="3">
    <source>
        <dbReference type="Proteomes" id="UP001562425"/>
    </source>
</evidence>
<feature type="chain" id="PRO_5044803040" evidence="1">
    <location>
        <begin position="22"/>
        <end position="649"/>
    </location>
</feature>